<comment type="caution">
    <text evidence="11">The sequence shown here is derived from an EMBL/GenBank/DDBJ whole genome shotgun (WGS) entry which is preliminary data.</text>
</comment>
<dbReference type="Proteomes" id="UP000011744">
    <property type="component" value="Unassembled WGS sequence"/>
</dbReference>
<dbReference type="SUPFAM" id="SSF52402">
    <property type="entry name" value="Adenine nucleotide alpha hydrolases-like"/>
    <property type="match status" value="1"/>
</dbReference>
<dbReference type="EC" id="6.3.5.4" evidence="3"/>
<evidence type="ECO:0000313" key="12">
    <source>
        <dbReference type="Proteomes" id="UP000011744"/>
    </source>
</evidence>
<dbReference type="InterPro" id="IPR051786">
    <property type="entry name" value="ASN_synthetase/amidase"/>
</dbReference>
<dbReference type="GO" id="GO:0005829">
    <property type="term" value="C:cytosol"/>
    <property type="evidence" value="ECO:0007669"/>
    <property type="project" value="TreeGrafter"/>
</dbReference>
<dbReference type="Gene3D" id="3.60.20.10">
    <property type="entry name" value="Glutamine Phosphoribosylpyrophosphate, subunit 1, domain 1"/>
    <property type="match status" value="1"/>
</dbReference>
<comment type="pathway">
    <text evidence="1">Amino-acid biosynthesis; L-asparagine biosynthesis; L-asparagine from L-aspartate (L-Gln route): step 1/1.</text>
</comment>
<dbReference type="CDD" id="cd01991">
    <property type="entry name" value="Asn_synthase_B_C"/>
    <property type="match status" value="1"/>
</dbReference>
<keyword evidence="8" id="KW-0028">Amino-acid biosynthesis</keyword>
<evidence type="ECO:0000256" key="5">
    <source>
        <dbReference type="ARBA" id="ARBA00022840"/>
    </source>
</evidence>
<evidence type="ECO:0000256" key="1">
    <source>
        <dbReference type="ARBA" id="ARBA00005187"/>
    </source>
</evidence>
<feature type="domain" description="Glutamine amidotransferase type-2" evidence="10">
    <location>
        <begin position="2"/>
        <end position="214"/>
    </location>
</feature>
<comment type="similarity">
    <text evidence="2">Belongs to the asparagine synthetase family.</text>
</comment>
<dbReference type="CDD" id="cd00712">
    <property type="entry name" value="AsnB"/>
    <property type="match status" value="1"/>
</dbReference>
<keyword evidence="4 9" id="KW-0547">Nucleotide-binding</keyword>
<evidence type="ECO:0000256" key="9">
    <source>
        <dbReference type="PIRSR" id="PIRSR001589-2"/>
    </source>
</evidence>
<reference evidence="11 12" key="1">
    <citation type="journal article" date="2014" name="Genome Announc.">
        <title>Draft Genome Sequence of Magnetospirillum sp. Strain SO-1, a Freshwater Magnetotactic Bacterium Isolated from the Ol'khovka River, Russia.</title>
        <authorList>
            <person name="Grouzdev D.S."/>
            <person name="Dziuba M.V."/>
            <person name="Sukhacheva M.S."/>
            <person name="Mardanov A.V."/>
            <person name="Beletskiy A.V."/>
            <person name="Kuznetsov B.B."/>
            <person name="Skryabin K.G."/>
        </authorList>
    </citation>
    <scope>NUCLEOTIDE SEQUENCE [LARGE SCALE GENOMIC DNA]</scope>
    <source>
        <strain evidence="11 12">SO-1</strain>
    </source>
</reference>
<evidence type="ECO:0000256" key="2">
    <source>
        <dbReference type="ARBA" id="ARBA00005752"/>
    </source>
</evidence>
<dbReference type="Gene3D" id="3.40.50.620">
    <property type="entry name" value="HUPs"/>
    <property type="match status" value="1"/>
</dbReference>
<dbReference type="InterPro" id="IPR029055">
    <property type="entry name" value="Ntn_hydrolases_N"/>
</dbReference>
<gene>
    <name evidence="11" type="ORF">H261_14035</name>
</gene>
<dbReference type="PATRIC" id="fig|1244869.3.peg.2828"/>
<dbReference type="eggNOG" id="COG0367">
    <property type="taxonomic scope" value="Bacteria"/>
</dbReference>
<accession>M2Y8G2</accession>
<proteinExistence type="inferred from homology"/>
<dbReference type="InterPro" id="IPR006426">
    <property type="entry name" value="Asn_synth_AEB"/>
</dbReference>
<name>M2Y8G2_9PROT</name>
<dbReference type="GO" id="GO:0005524">
    <property type="term" value="F:ATP binding"/>
    <property type="evidence" value="ECO:0007669"/>
    <property type="project" value="UniProtKB-KW"/>
</dbReference>
<dbReference type="OrthoDB" id="9763290at2"/>
<feature type="active site" description="For GATase activity" evidence="8">
    <location>
        <position position="2"/>
    </location>
</feature>
<dbReference type="STRING" id="1244869.H261_14035"/>
<dbReference type="Pfam" id="PF13537">
    <property type="entry name" value="GATase_7"/>
    <property type="match status" value="1"/>
</dbReference>
<evidence type="ECO:0000256" key="7">
    <source>
        <dbReference type="ARBA" id="ARBA00048741"/>
    </source>
</evidence>
<keyword evidence="8" id="KW-0061">Asparagine biosynthesis</keyword>
<dbReference type="InterPro" id="IPR033738">
    <property type="entry name" value="AsnB_N"/>
</dbReference>
<evidence type="ECO:0000313" key="11">
    <source>
        <dbReference type="EMBL" id="EME69341.1"/>
    </source>
</evidence>
<dbReference type="RefSeq" id="WP_008618638.1">
    <property type="nucleotide sequence ID" value="NZ_AONQ01000037.1"/>
</dbReference>
<dbReference type="NCBIfam" id="TIGR01536">
    <property type="entry name" value="asn_synth_AEB"/>
    <property type="match status" value="1"/>
</dbReference>
<dbReference type="InterPro" id="IPR017932">
    <property type="entry name" value="GATase_2_dom"/>
</dbReference>
<keyword evidence="5 9" id="KW-0067">ATP-binding</keyword>
<keyword evidence="12" id="KW-1185">Reference proteome</keyword>
<dbReference type="PANTHER" id="PTHR43284">
    <property type="entry name" value="ASPARAGINE SYNTHETASE (GLUTAMINE-HYDROLYZING)"/>
    <property type="match status" value="1"/>
</dbReference>
<evidence type="ECO:0000256" key="4">
    <source>
        <dbReference type="ARBA" id="ARBA00022741"/>
    </source>
</evidence>
<dbReference type="EMBL" id="AONQ01000037">
    <property type="protein sequence ID" value="EME69341.1"/>
    <property type="molecule type" value="Genomic_DNA"/>
</dbReference>
<dbReference type="InterPro" id="IPR014729">
    <property type="entry name" value="Rossmann-like_a/b/a_fold"/>
</dbReference>
<organism evidence="11 12">
    <name type="scientific">Paramagnetospirillum caucaseum</name>
    <dbReference type="NCBI Taxonomy" id="1244869"/>
    <lineage>
        <taxon>Bacteria</taxon>
        <taxon>Pseudomonadati</taxon>
        <taxon>Pseudomonadota</taxon>
        <taxon>Alphaproteobacteria</taxon>
        <taxon>Rhodospirillales</taxon>
        <taxon>Magnetospirillaceae</taxon>
        <taxon>Paramagnetospirillum</taxon>
    </lineage>
</organism>
<sequence length="632" mass="70231">MCGIAGIIAKRPVNPQAVEAMTRKLAHRGPDDQGLWRSGDGKAALGHRRLSILDTSMAGHQPMARDDLVTVFNGEIYNFVELRTELAELGETFATQSDTEVILAAYGRWGTDCFARFNGMFALAILDQPRNRLVCARDRFGEKPFLFAARPGLFAFASEYKALLALSEVSRDFELLPLLRFAHRPATGLDDQRATVFPAISQLLPGERLILDLDSLEHRIDRYWTLRRDQGLAGLGIDEAAERFRDLLTDSVRLRLRSDVAVGSCLSGGLDSGSIIMLARRLLGDGVPYHVFTGRFPGTKADEWEVARHTALAAGAIVHQVEPGAAGLLADLPDFLWANELPVGSASQYAQYCVFRLAKEMGVTVLLDGQGADEILGGYEQYFARYLAGRPETERADEERAIRARYPGALDNPRQALSKALPPRLRHWLARVSGRGSDLLFGLTADLAAQVALANAEPPVPENWPPLSAELARDSFATHLPVLLRYGDRNSMAHSREVRLPFCDHRIAEFALSLDPRLLMGDAQTKRLLREAMKGILPEPVRSRWNKQGFLPPQELWFTQGLAEEAERVIEDPSFAAAGCWNVGWWKSAVKRLRSGEGHLAWMLWRPLMIEGWRRHFLGRINAEPSVPGVLP</sequence>
<protein>
    <recommendedName>
        <fullName evidence="3">asparagine synthase (glutamine-hydrolyzing)</fullName>
        <ecNumber evidence="3">6.3.5.4</ecNumber>
    </recommendedName>
</protein>
<dbReference type="PROSITE" id="PS51278">
    <property type="entry name" value="GATASE_TYPE_2"/>
    <property type="match status" value="1"/>
</dbReference>
<evidence type="ECO:0000256" key="3">
    <source>
        <dbReference type="ARBA" id="ARBA00012737"/>
    </source>
</evidence>
<dbReference type="AlphaFoldDB" id="M2Y8G2"/>
<dbReference type="SUPFAM" id="SSF56235">
    <property type="entry name" value="N-terminal nucleophile aminohydrolases (Ntn hydrolases)"/>
    <property type="match status" value="1"/>
</dbReference>
<dbReference type="GO" id="GO:0006529">
    <property type="term" value="P:asparagine biosynthetic process"/>
    <property type="evidence" value="ECO:0007669"/>
    <property type="project" value="UniProtKB-KW"/>
</dbReference>
<evidence type="ECO:0000256" key="8">
    <source>
        <dbReference type="PIRSR" id="PIRSR001589-1"/>
    </source>
</evidence>
<dbReference type="Pfam" id="PF00733">
    <property type="entry name" value="Asn_synthase"/>
    <property type="match status" value="1"/>
</dbReference>
<evidence type="ECO:0000256" key="6">
    <source>
        <dbReference type="ARBA" id="ARBA00022962"/>
    </source>
</evidence>
<dbReference type="PIRSF" id="PIRSF001589">
    <property type="entry name" value="Asn_synthetase_glu-h"/>
    <property type="match status" value="1"/>
</dbReference>
<keyword evidence="6 8" id="KW-0315">Glutamine amidotransferase</keyword>
<evidence type="ECO:0000259" key="10">
    <source>
        <dbReference type="PROSITE" id="PS51278"/>
    </source>
</evidence>
<comment type="catalytic activity">
    <reaction evidence="7">
        <text>L-aspartate + L-glutamine + ATP + H2O = L-asparagine + L-glutamate + AMP + diphosphate + H(+)</text>
        <dbReference type="Rhea" id="RHEA:12228"/>
        <dbReference type="ChEBI" id="CHEBI:15377"/>
        <dbReference type="ChEBI" id="CHEBI:15378"/>
        <dbReference type="ChEBI" id="CHEBI:29985"/>
        <dbReference type="ChEBI" id="CHEBI:29991"/>
        <dbReference type="ChEBI" id="CHEBI:30616"/>
        <dbReference type="ChEBI" id="CHEBI:33019"/>
        <dbReference type="ChEBI" id="CHEBI:58048"/>
        <dbReference type="ChEBI" id="CHEBI:58359"/>
        <dbReference type="ChEBI" id="CHEBI:456215"/>
        <dbReference type="EC" id="6.3.5.4"/>
    </reaction>
</comment>
<dbReference type="PANTHER" id="PTHR43284:SF1">
    <property type="entry name" value="ASPARAGINE SYNTHETASE"/>
    <property type="match status" value="1"/>
</dbReference>
<dbReference type="GO" id="GO:0004066">
    <property type="term" value="F:asparagine synthase (glutamine-hydrolyzing) activity"/>
    <property type="evidence" value="ECO:0007669"/>
    <property type="project" value="UniProtKB-EC"/>
</dbReference>
<dbReference type="InterPro" id="IPR001962">
    <property type="entry name" value="Asn_synthase"/>
</dbReference>
<feature type="binding site" evidence="9">
    <location>
        <position position="98"/>
    </location>
    <ligand>
        <name>L-glutamine</name>
        <dbReference type="ChEBI" id="CHEBI:58359"/>
    </ligand>
</feature>